<evidence type="ECO:0000313" key="3">
    <source>
        <dbReference type="EMBL" id="QEA33046.1"/>
    </source>
</evidence>
<accession>A0AAE6ILB2</accession>
<feature type="transmembrane region" description="Helical" evidence="1">
    <location>
        <begin position="238"/>
        <end position="257"/>
    </location>
</feature>
<dbReference type="InterPro" id="IPR004501">
    <property type="entry name" value="PTS_EIIC_3"/>
</dbReference>
<dbReference type="OMA" id="MFCAYAN"/>
<organism evidence="3 4">
    <name type="scientific">Leuconostoc carnosum</name>
    <dbReference type="NCBI Taxonomy" id="1252"/>
    <lineage>
        <taxon>Bacteria</taxon>
        <taxon>Bacillati</taxon>
        <taxon>Bacillota</taxon>
        <taxon>Bacilli</taxon>
        <taxon>Lactobacillales</taxon>
        <taxon>Lactobacillaceae</taxon>
        <taxon>Leuconostoc</taxon>
    </lineage>
</organism>
<feature type="transmembrane region" description="Helical" evidence="1">
    <location>
        <begin position="370"/>
        <end position="391"/>
    </location>
</feature>
<evidence type="ECO:0000259" key="2">
    <source>
        <dbReference type="PROSITE" id="PS51105"/>
    </source>
</evidence>
<dbReference type="GO" id="GO:0009401">
    <property type="term" value="P:phosphoenolpyruvate-dependent sugar phosphotransferase system"/>
    <property type="evidence" value="ECO:0007669"/>
    <property type="project" value="InterPro"/>
</dbReference>
<dbReference type="PANTHER" id="PTHR33989">
    <property type="match status" value="1"/>
</dbReference>
<dbReference type="PROSITE" id="PS51105">
    <property type="entry name" value="PTS_EIIC_TYPE_3"/>
    <property type="match status" value="1"/>
</dbReference>
<feature type="transmembrane region" description="Helical" evidence="1">
    <location>
        <begin position="70"/>
        <end position="92"/>
    </location>
</feature>
<feature type="transmembrane region" description="Helical" evidence="1">
    <location>
        <begin position="269"/>
        <end position="289"/>
    </location>
</feature>
<feature type="transmembrane region" description="Helical" evidence="1">
    <location>
        <begin position="324"/>
        <end position="350"/>
    </location>
</feature>
<feature type="transmembrane region" description="Helical" evidence="1">
    <location>
        <begin position="32"/>
        <end position="50"/>
    </location>
</feature>
<protein>
    <submittedName>
        <fullName evidence="3">PTS sugar transporter subunit IIC</fullName>
    </submittedName>
</protein>
<reference evidence="3 4" key="1">
    <citation type="submission" date="2019-06" db="EMBL/GenBank/DDBJ databases">
        <title>Genome analyses of bacteria isolated from kimchi.</title>
        <authorList>
            <person name="Lee S."/>
            <person name="Ahn S."/>
            <person name="Roh S."/>
        </authorList>
    </citation>
    <scope>NUCLEOTIDE SEQUENCE [LARGE SCALE GENOMIC DNA]</scope>
    <source>
        <strain evidence="3 4">CBA3620</strain>
    </source>
</reference>
<dbReference type="EMBL" id="CP042374">
    <property type="protein sequence ID" value="QEA33046.1"/>
    <property type="molecule type" value="Genomic_DNA"/>
</dbReference>
<evidence type="ECO:0000256" key="1">
    <source>
        <dbReference type="SAM" id="Phobius"/>
    </source>
</evidence>
<keyword evidence="1" id="KW-0812">Transmembrane</keyword>
<feature type="transmembrane region" description="Helical" evidence="1">
    <location>
        <begin position="104"/>
        <end position="123"/>
    </location>
</feature>
<keyword evidence="1" id="KW-1133">Transmembrane helix</keyword>
<name>A0AAE6ILB2_LEUCA</name>
<evidence type="ECO:0000313" key="4">
    <source>
        <dbReference type="Proteomes" id="UP000321332"/>
    </source>
</evidence>
<dbReference type="RefSeq" id="WP_014974026.1">
    <property type="nucleotide sequence ID" value="NZ_BPKR01000004.1"/>
</dbReference>
<proteinExistence type="predicted"/>
<dbReference type="PANTHER" id="PTHR33989:SF4">
    <property type="entry name" value="PTS SYSTEM N,N'-DIACETYLCHITOBIOSE-SPECIFIC EIIC COMPONENT"/>
    <property type="match status" value="1"/>
</dbReference>
<sequence>MATYLMNLILNWDQKIYQKRTMQAVRIAMKQTLPILAIDVYLRLIFKLFFSPDSLFANVFNVHLSFFHSIANPTQSQFALSILDTIVVMVYVTSLTHSFLTVRNVKHVIVPILTNVVATYFLLVEKYQIPDHSTMQYLLLTGVTLFSSQSYNWYQKRMNPNVQPYAIRYLLWSGFIIMLCVSAHPIVQQSNIQIWLSEILYQPFFTSFIGLLLVALLTPILFVLGLRLPTELMSDQTTLNVVVLNLDTMLSHANVLLPFPENLYSTYGAFSLFGGIGNSLVISILLLFAHSKRHRQLGLISWFPSLFNNNQLLYNGLPMFLRPLILVPMILVSIMSITISYLTIALHLMAPPVFMTPVGMPTILTPTLASNSHLSAIIVTIIIFGLSILIYKPFIKQLTMEELNEK</sequence>
<feature type="transmembrane region" description="Helical" evidence="1">
    <location>
        <begin position="166"/>
        <end position="187"/>
    </location>
</feature>
<dbReference type="AlphaFoldDB" id="A0AAE6ILB2"/>
<feature type="transmembrane region" description="Helical" evidence="1">
    <location>
        <begin position="199"/>
        <end position="226"/>
    </location>
</feature>
<dbReference type="InterPro" id="IPR051088">
    <property type="entry name" value="PTS_Sugar-EIIC/EIIB"/>
</dbReference>
<feature type="transmembrane region" description="Helical" evidence="1">
    <location>
        <begin position="135"/>
        <end position="154"/>
    </location>
</feature>
<dbReference type="Proteomes" id="UP000321332">
    <property type="component" value="Chromosome"/>
</dbReference>
<dbReference type="GO" id="GO:0016020">
    <property type="term" value="C:membrane"/>
    <property type="evidence" value="ECO:0007669"/>
    <property type="project" value="InterPro"/>
</dbReference>
<keyword evidence="3" id="KW-0813">Transport</keyword>
<keyword evidence="1" id="KW-0472">Membrane</keyword>
<keyword evidence="3" id="KW-0762">Sugar transport</keyword>
<feature type="domain" description="PTS EIIC type-3" evidence="2">
    <location>
        <begin position="5"/>
        <end position="394"/>
    </location>
</feature>
<gene>
    <name evidence="3" type="ORF">FGL89_02240</name>
</gene>
<dbReference type="GO" id="GO:0008982">
    <property type="term" value="F:protein-N(PI)-phosphohistidine-sugar phosphotransferase activity"/>
    <property type="evidence" value="ECO:0007669"/>
    <property type="project" value="InterPro"/>
</dbReference>
<dbReference type="GeneID" id="61186546"/>